<protein>
    <submittedName>
        <fullName evidence="1">DUF507 family protein</fullName>
    </submittedName>
</protein>
<reference evidence="1 2" key="1">
    <citation type="submission" date="2020-10" db="EMBL/GenBank/DDBJ databases">
        <title>Complete genome sequence of Paludibaculum fermentans P105T, a facultatively anaerobic acidobacterium capable of dissimilatory Fe(III) reduction.</title>
        <authorList>
            <person name="Dedysh S.N."/>
            <person name="Beletsky A.V."/>
            <person name="Kulichevskaya I.S."/>
            <person name="Mardanov A.V."/>
            <person name="Ravin N.V."/>
        </authorList>
    </citation>
    <scope>NUCLEOTIDE SEQUENCE [LARGE SCALE GENOMIC DNA]</scope>
    <source>
        <strain evidence="1 2">P105</strain>
    </source>
</reference>
<dbReference type="EMBL" id="CP063849">
    <property type="protein sequence ID" value="QOY88262.1"/>
    <property type="molecule type" value="Genomic_DNA"/>
</dbReference>
<proteinExistence type="predicted"/>
<name>A0A7S7NR36_PALFE</name>
<dbReference type="KEGG" id="pfer:IRI77_36940"/>
<gene>
    <name evidence="1" type="ORF">IRI77_36940</name>
</gene>
<keyword evidence="2" id="KW-1185">Reference proteome</keyword>
<organism evidence="1 2">
    <name type="scientific">Paludibaculum fermentans</name>
    <dbReference type="NCBI Taxonomy" id="1473598"/>
    <lineage>
        <taxon>Bacteria</taxon>
        <taxon>Pseudomonadati</taxon>
        <taxon>Acidobacteriota</taxon>
        <taxon>Terriglobia</taxon>
        <taxon>Bryobacterales</taxon>
        <taxon>Bryobacteraceae</taxon>
        <taxon>Paludibaculum</taxon>
    </lineage>
</organism>
<accession>A0A7S7NR36</accession>
<evidence type="ECO:0000313" key="2">
    <source>
        <dbReference type="Proteomes" id="UP000593892"/>
    </source>
</evidence>
<dbReference type="Pfam" id="PF04368">
    <property type="entry name" value="DUF507"/>
    <property type="match status" value="1"/>
</dbReference>
<dbReference type="AlphaFoldDB" id="A0A7S7NR36"/>
<evidence type="ECO:0000313" key="1">
    <source>
        <dbReference type="EMBL" id="QOY88262.1"/>
    </source>
</evidence>
<dbReference type="Proteomes" id="UP000593892">
    <property type="component" value="Chromosome"/>
</dbReference>
<dbReference type="InterPro" id="IPR007463">
    <property type="entry name" value="DUF507"/>
</dbReference>
<sequence>MLLAKEFVTYLSRQLAAKLGSNIIEISNPTAVAELMGTIITDELSVEDKLNDEVRTLLEEYSVYMSNNSISYSEMFRRIKNQLVAQRKVVKASGRDTGDPMKLSRDKINEISHKVVTALRKSRDCRFRRDSNDVRLELVRLISEILQNEDKAEKAARAKIRTMKKEIPEGSEEWDLLHKRYYAEELRNFGIDLAH</sequence>
<dbReference type="RefSeq" id="WP_194449925.1">
    <property type="nucleotide sequence ID" value="NZ_CP063849.1"/>
</dbReference>